<protein>
    <submittedName>
        <fullName evidence="1">Uncharacterized protein</fullName>
    </submittedName>
</protein>
<dbReference type="Proteomes" id="UP001162992">
    <property type="component" value="Chromosome 20"/>
</dbReference>
<evidence type="ECO:0000313" key="2">
    <source>
        <dbReference type="Proteomes" id="UP001162992"/>
    </source>
</evidence>
<dbReference type="EMBL" id="CM055111">
    <property type="protein sequence ID" value="KAJ7520286.1"/>
    <property type="molecule type" value="Genomic_DNA"/>
</dbReference>
<accession>A0ACC2ARY2</accession>
<evidence type="ECO:0000313" key="1">
    <source>
        <dbReference type="EMBL" id="KAJ7520286.1"/>
    </source>
</evidence>
<keyword evidence="2" id="KW-1185">Reference proteome</keyword>
<comment type="caution">
    <text evidence="1">The sequence shown here is derived from an EMBL/GenBank/DDBJ whole genome shotgun (WGS) entry which is preliminary data.</text>
</comment>
<name>A0ACC2ARY2_DIPCM</name>
<reference evidence="2" key="1">
    <citation type="journal article" date="2024" name="Proc. Natl. Acad. Sci. U.S.A.">
        <title>Extraordinary preservation of gene collinearity over three hundred million years revealed in homosporous lycophytes.</title>
        <authorList>
            <person name="Li C."/>
            <person name="Wickell D."/>
            <person name="Kuo L.Y."/>
            <person name="Chen X."/>
            <person name="Nie B."/>
            <person name="Liao X."/>
            <person name="Peng D."/>
            <person name="Ji J."/>
            <person name="Jenkins J."/>
            <person name="Williams M."/>
            <person name="Shu S."/>
            <person name="Plott C."/>
            <person name="Barry K."/>
            <person name="Rajasekar S."/>
            <person name="Grimwood J."/>
            <person name="Han X."/>
            <person name="Sun S."/>
            <person name="Hou Z."/>
            <person name="He W."/>
            <person name="Dai G."/>
            <person name="Sun C."/>
            <person name="Schmutz J."/>
            <person name="Leebens-Mack J.H."/>
            <person name="Li F.W."/>
            <person name="Wang L."/>
        </authorList>
    </citation>
    <scope>NUCLEOTIDE SEQUENCE [LARGE SCALE GENOMIC DNA]</scope>
    <source>
        <strain evidence="2">cv. PW_Plant_1</strain>
    </source>
</reference>
<organism evidence="1 2">
    <name type="scientific">Diphasiastrum complanatum</name>
    <name type="common">Issler's clubmoss</name>
    <name type="synonym">Lycopodium complanatum</name>
    <dbReference type="NCBI Taxonomy" id="34168"/>
    <lineage>
        <taxon>Eukaryota</taxon>
        <taxon>Viridiplantae</taxon>
        <taxon>Streptophyta</taxon>
        <taxon>Embryophyta</taxon>
        <taxon>Tracheophyta</taxon>
        <taxon>Lycopodiopsida</taxon>
        <taxon>Lycopodiales</taxon>
        <taxon>Lycopodiaceae</taxon>
        <taxon>Lycopodioideae</taxon>
        <taxon>Diphasiastrum</taxon>
    </lineage>
</organism>
<sequence>MDFPFCWWLVVLSAVGCVLVYVLRFGGHFSDGCWMFLMASDKLFVSFPPMTAPFIRIQVPLSLRQSIWKDFISVRSGSLNKMIDNESQPKSTDDITPDTVDSEDEASVNVASQNLDG</sequence>
<proteinExistence type="predicted"/>
<gene>
    <name evidence="1" type="ORF">O6H91_20G076700</name>
</gene>